<evidence type="ECO:0000313" key="1">
    <source>
        <dbReference type="Proteomes" id="UP000492821"/>
    </source>
</evidence>
<keyword evidence="1" id="KW-1185">Reference proteome</keyword>
<organism evidence="1 2">
    <name type="scientific">Panagrellus redivivus</name>
    <name type="common">Microworm</name>
    <dbReference type="NCBI Taxonomy" id="6233"/>
    <lineage>
        <taxon>Eukaryota</taxon>
        <taxon>Metazoa</taxon>
        <taxon>Ecdysozoa</taxon>
        <taxon>Nematoda</taxon>
        <taxon>Chromadorea</taxon>
        <taxon>Rhabditida</taxon>
        <taxon>Tylenchina</taxon>
        <taxon>Panagrolaimomorpha</taxon>
        <taxon>Panagrolaimoidea</taxon>
        <taxon>Panagrolaimidae</taxon>
        <taxon>Panagrellus</taxon>
    </lineage>
</organism>
<dbReference type="Proteomes" id="UP000492821">
    <property type="component" value="Unassembled WGS sequence"/>
</dbReference>
<sequence length="91" mass="10036">MIMVATTFLVKTRMTGRPPSTTLRSAASTCSNTLIAKAGASGLVPIVIKMTVARRTWKIATSATRCRPICFVKRQPGFRAERLHFGFLRSH</sequence>
<dbReference type="AlphaFoldDB" id="A0A7E4ZVV0"/>
<dbReference type="WBParaSite" id="Pan_g20685.t1">
    <property type="protein sequence ID" value="Pan_g20685.t1"/>
    <property type="gene ID" value="Pan_g20685"/>
</dbReference>
<accession>A0A7E4ZVV0</accession>
<reference evidence="1" key="1">
    <citation type="journal article" date="2013" name="Genetics">
        <title>The draft genome and transcriptome of Panagrellus redivivus are shaped by the harsh demands of a free-living lifestyle.</title>
        <authorList>
            <person name="Srinivasan J."/>
            <person name="Dillman A.R."/>
            <person name="Macchietto M.G."/>
            <person name="Heikkinen L."/>
            <person name="Lakso M."/>
            <person name="Fracchia K.M."/>
            <person name="Antoshechkin I."/>
            <person name="Mortazavi A."/>
            <person name="Wong G."/>
            <person name="Sternberg P.W."/>
        </authorList>
    </citation>
    <scope>NUCLEOTIDE SEQUENCE [LARGE SCALE GENOMIC DNA]</scope>
    <source>
        <strain evidence="1">MT8872</strain>
    </source>
</reference>
<protein>
    <submittedName>
        <fullName evidence="2">Secreted protein</fullName>
    </submittedName>
</protein>
<evidence type="ECO:0000313" key="2">
    <source>
        <dbReference type="WBParaSite" id="Pan_g20685.t1"/>
    </source>
</evidence>
<reference evidence="2" key="2">
    <citation type="submission" date="2020-10" db="UniProtKB">
        <authorList>
            <consortium name="WormBaseParasite"/>
        </authorList>
    </citation>
    <scope>IDENTIFICATION</scope>
</reference>
<proteinExistence type="predicted"/>
<name>A0A7E4ZVV0_PANRE</name>